<dbReference type="Pfam" id="PF01047">
    <property type="entry name" value="MarR"/>
    <property type="match status" value="1"/>
</dbReference>
<dbReference type="SUPFAM" id="SSF46785">
    <property type="entry name" value="Winged helix' DNA-binding domain"/>
    <property type="match status" value="1"/>
</dbReference>
<dbReference type="PANTHER" id="PTHR33164:SF99">
    <property type="entry name" value="MARR FAMILY REGULATORY PROTEIN"/>
    <property type="match status" value="1"/>
</dbReference>
<proteinExistence type="predicted"/>
<evidence type="ECO:0000313" key="4">
    <source>
        <dbReference type="Proteomes" id="UP000095658"/>
    </source>
</evidence>
<comment type="caution">
    <text evidence="3">The sequence shown here is derived from an EMBL/GenBank/DDBJ whole genome shotgun (WGS) entry which is preliminary data.</text>
</comment>
<dbReference type="InterPro" id="IPR000835">
    <property type="entry name" value="HTH_MarR-typ"/>
</dbReference>
<dbReference type="GO" id="GO:0003700">
    <property type="term" value="F:DNA-binding transcription factor activity"/>
    <property type="evidence" value="ECO:0007669"/>
    <property type="project" value="InterPro"/>
</dbReference>
<dbReference type="InterPro" id="IPR036390">
    <property type="entry name" value="WH_DNA-bd_sf"/>
</dbReference>
<dbReference type="EMBL" id="MAMP01000022">
    <property type="protein sequence ID" value="OES44195.1"/>
    <property type="molecule type" value="Genomic_DNA"/>
</dbReference>
<dbReference type="OrthoDB" id="9790052at2"/>
<dbReference type="Proteomes" id="UP000095658">
    <property type="component" value="Unassembled WGS sequence"/>
</dbReference>
<dbReference type="GO" id="GO:0006950">
    <property type="term" value="P:response to stress"/>
    <property type="evidence" value="ECO:0007669"/>
    <property type="project" value="TreeGrafter"/>
</dbReference>
<dbReference type="RefSeq" id="WP_069938799.1">
    <property type="nucleotide sequence ID" value="NZ_MAMP01000022.1"/>
</dbReference>
<protein>
    <submittedName>
        <fullName evidence="3">MarR family transcriptional regulator</fullName>
    </submittedName>
</protein>
<organism evidence="3 4">
    <name type="scientific">Domibacillus iocasae</name>
    <dbReference type="NCBI Taxonomy" id="1714016"/>
    <lineage>
        <taxon>Bacteria</taxon>
        <taxon>Bacillati</taxon>
        <taxon>Bacillota</taxon>
        <taxon>Bacilli</taxon>
        <taxon>Bacillales</taxon>
        <taxon>Bacillaceae</taxon>
        <taxon>Domibacillus</taxon>
    </lineage>
</organism>
<name>A0A1E7DMG1_9BACI</name>
<evidence type="ECO:0000313" key="3">
    <source>
        <dbReference type="EMBL" id="OES44195.1"/>
    </source>
</evidence>
<keyword evidence="1" id="KW-0238">DNA-binding</keyword>
<sequence length="155" mass="17936">MSLIQRSPGEAVADIERNLRHIDGIIKQKGREILNDYMITPPQFIALHSLYEKGDTTIGELSSRMFLACSTTTDLIDRMEKASLVERVRDTKDRRIVRIHLLEEGEKIIKDVIQRRREYVEGVLSNFSEKETAQLNTLLNKMHIEMKVERGGRVE</sequence>
<dbReference type="AlphaFoldDB" id="A0A1E7DMG1"/>
<dbReference type="PANTHER" id="PTHR33164">
    <property type="entry name" value="TRANSCRIPTIONAL REGULATOR, MARR FAMILY"/>
    <property type="match status" value="1"/>
</dbReference>
<feature type="domain" description="HTH marR-type" evidence="2">
    <location>
        <begin position="12"/>
        <end position="144"/>
    </location>
</feature>
<evidence type="ECO:0000259" key="2">
    <source>
        <dbReference type="PROSITE" id="PS50995"/>
    </source>
</evidence>
<dbReference type="STRING" id="1714016.BA724_07845"/>
<gene>
    <name evidence="3" type="ORF">BA724_07845</name>
</gene>
<dbReference type="PROSITE" id="PS50995">
    <property type="entry name" value="HTH_MARR_2"/>
    <property type="match status" value="1"/>
</dbReference>
<dbReference type="GO" id="GO:0003677">
    <property type="term" value="F:DNA binding"/>
    <property type="evidence" value="ECO:0007669"/>
    <property type="project" value="UniProtKB-KW"/>
</dbReference>
<dbReference type="InterPro" id="IPR036388">
    <property type="entry name" value="WH-like_DNA-bd_sf"/>
</dbReference>
<keyword evidence="4" id="KW-1185">Reference proteome</keyword>
<reference evidence="3 4" key="1">
    <citation type="submission" date="2016-06" db="EMBL/GenBank/DDBJ databases">
        <title>Domibacillus iocasae genome sequencing.</title>
        <authorList>
            <person name="Verma A."/>
            <person name="Pal Y."/>
            <person name="Ojha A.K."/>
            <person name="Krishnamurthi S."/>
        </authorList>
    </citation>
    <scope>NUCLEOTIDE SEQUENCE [LARGE SCALE GENOMIC DNA]</scope>
    <source>
        <strain evidence="3 4">DSM 29979</strain>
    </source>
</reference>
<dbReference type="InterPro" id="IPR039422">
    <property type="entry name" value="MarR/SlyA-like"/>
</dbReference>
<dbReference type="Gene3D" id="1.10.10.10">
    <property type="entry name" value="Winged helix-like DNA-binding domain superfamily/Winged helix DNA-binding domain"/>
    <property type="match status" value="1"/>
</dbReference>
<evidence type="ECO:0000256" key="1">
    <source>
        <dbReference type="ARBA" id="ARBA00023125"/>
    </source>
</evidence>
<accession>A0A1E7DMG1</accession>
<dbReference type="SMART" id="SM00347">
    <property type="entry name" value="HTH_MARR"/>
    <property type="match status" value="1"/>
</dbReference>
<dbReference type="PRINTS" id="PR00598">
    <property type="entry name" value="HTHMARR"/>
</dbReference>